<dbReference type="AlphaFoldDB" id="M7API0"/>
<keyword evidence="2" id="KW-0805">Transcription regulation</keyword>
<sequence length="157" mass="17298">MGEHQQSTHRSEDTASIKPLIEKCCQAWNNASLEQLRRLLQQSPEQQNARALSCLKKAEILEMTVQKLERLKKPGTAAFSEDGQEFAAGYHHCPNAVSAFLSSAGSLVDQDLKSQIPHRLQHTIEARATTALASPPKVQQPQGAFLLSNKPLPPFFG</sequence>
<dbReference type="InterPro" id="IPR036638">
    <property type="entry name" value="HLH_DNA-bd_sf"/>
</dbReference>
<keyword evidence="3" id="KW-0804">Transcription</keyword>
<evidence type="ECO:0000256" key="4">
    <source>
        <dbReference type="ARBA" id="ARBA00023242"/>
    </source>
</evidence>
<proteinExistence type="predicted"/>
<dbReference type="GO" id="GO:0005634">
    <property type="term" value="C:nucleus"/>
    <property type="evidence" value="ECO:0007669"/>
    <property type="project" value="UniProtKB-SubCell"/>
</dbReference>
<comment type="subcellular location">
    <subcellularLocation>
        <location evidence="1">Nucleus</location>
    </subcellularLocation>
</comment>
<dbReference type="Proteomes" id="UP000031443">
    <property type="component" value="Unassembled WGS sequence"/>
</dbReference>
<evidence type="ECO:0000313" key="6">
    <source>
        <dbReference type="Proteomes" id="UP000031443"/>
    </source>
</evidence>
<dbReference type="EMBL" id="KB579109">
    <property type="protein sequence ID" value="EMP26479.1"/>
    <property type="molecule type" value="Genomic_DNA"/>
</dbReference>
<dbReference type="InterPro" id="IPR050370">
    <property type="entry name" value="HES_HEY"/>
</dbReference>
<evidence type="ECO:0000256" key="2">
    <source>
        <dbReference type="ARBA" id="ARBA00023015"/>
    </source>
</evidence>
<evidence type="ECO:0000256" key="3">
    <source>
        <dbReference type="ARBA" id="ARBA00023163"/>
    </source>
</evidence>
<reference evidence="6" key="1">
    <citation type="journal article" date="2013" name="Nat. Genet.">
        <title>The draft genomes of soft-shell turtle and green sea turtle yield insights into the development and evolution of the turtle-specific body plan.</title>
        <authorList>
            <person name="Wang Z."/>
            <person name="Pascual-Anaya J."/>
            <person name="Zadissa A."/>
            <person name="Li W."/>
            <person name="Niimura Y."/>
            <person name="Huang Z."/>
            <person name="Li C."/>
            <person name="White S."/>
            <person name="Xiong Z."/>
            <person name="Fang D."/>
            <person name="Wang B."/>
            <person name="Ming Y."/>
            <person name="Chen Y."/>
            <person name="Zheng Y."/>
            <person name="Kuraku S."/>
            <person name="Pignatelli M."/>
            <person name="Herrero J."/>
            <person name="Beal K."/>
            <person name="Nozawa M."/>
            <person name="Li Q."/>
            <person name="Wang J."/>
            <person name="Zhang H."/>
            <person name="Yu L."/>
            <person name="Shigenobu S."/>
            <person name="Wang J."/>
            <person name="Liu J."/>
            <person name="Flicek P."/>
            <person name="Searle S."/>
            <person name="Wang J."/>
            <person name="Kuratani S."/>
            <person name="Yin Y."/>
            <person name="Aken B."/>
            <person name="Zhang G."/>
            <person name="Irie N."/>
        </authorList>
    </citation>
    <scope>NUCLEOTIDE SEQUENCE [LARGE SCALE GENOMIC DNA]</scope>
</reference>
<accession>M7API0</accession>
<dbReference type="Gene3D" id="4.10.280.10">
    <property type="entry name" value="Helix-loop-helix DNA-binding domain"/>
    <property type="match status" value="1"/>
</dbReference>
<organism evidence="5 6">
    <name type="scientific">Chelonia mydas</name>
    <name type="common">Green sea-turtle</name>
    <name type="synonym">Chelonia agassizi</name>
    <dbReference type="NCBI Taxonomy" id="8469"/>
    <lineage>
        <taxon>Eukaryota</taxon>
        <taxon>Metazoa</taxon>
        <taxon>Chordata</taxon>
        <taxon>Craniata</taxon>
        <taxon>Vertebrata</taxon>
        <taxon>Euteleostomi</taxon>
        <taxon>Archelosauria</taxon>
        <taxon>Testudinata</taxon>
        <taxon>Testudines</taxon>
        <taxon>Cryptodira</taxon>
        <taxon>Durocryptodira</taxon>
        <taxon>Americhelydia</taxon>
        <taxon>Chelonioidea</taxon>
        <taxon>Cheloniidae</taxon>
        <taxon>Chelonia</taxon>
    </lineage>
</organism>
<evidence type="ECO:0000256" key="1">
    <source>
        <dbReference type="ARBA" id="ARBA00004123"/>
    </source>
</evidence>
<name>M7API0_CHEMY</name>
<dbReference type="PANTHER" id="PTHR10985">
    <property type="entry name" value="BASIC HELIX-LOOP-HELIX TRANSCRIPTION FACTOR, HES-RELATED"/>
    <property type="match status" value="1"/>
</dbReference>
<keyword evidence="6" id="KW-1185">Reference proteome</keyword>
<keyword evidence="4" id="KW-0539">Nucleus</keyword>
<protein>
    <submittedName>
        <fullName evidence="5">Transcription factor HES-4-B</fullName>
    </submittedName>
</protein>
<gene>
    <name evidence="5" type="ORF">UY3_16423</name>
</gene>
<evidence type="ECO:0000313" key="5">
    <source>
        <dbReference type="EMBL" id="EMP26479.1"/>
    </source>
</evidence>
<dbReference type="GO" id="GO:0046983">
    <property type="term" value="F:protein dimerization activity"/>
    <property type="evidence" value="ECO:0007669"/>
    <property type="project" value="InterPro"/>
</dbReference>